<sequence>MDIKRFSLREQVYDGIKNKILNKEYKIGEYLNIQELTRELSVSNTPVREALSALVSDGLVDVSDNYKYKVVNLNEKEIIDLNQTILILILGALDYIKREDKFKLLENMLENSLANYKKDKDKNELFDYQFVRLSTDFDRQFVLATNNKFLIQEFDNLMNLFVLTSVYNKKEYRDIHVKEHYQMLESIRETNIDKTKNILKNHFSKNLSDMDY</sequence>
<evidence type="ECO:0000256" key="2">
    <source>
        <dbReference type="ARBA" id="ARBA00023125"/>
    </source>
</evidence>
<dbReference type="SUPFAM" id="SSF48008">
    <property type="entry name" value="GntR ligand-binding domain-like"/>
    <property type="match status" value="1"/>
</dbReference>
<evidence type="ECO:0000313" key="5">
    <source>
        <dbReference type="EMBL" id="MET3617532.1"/>
    </source>
</evidence>
<reference evidence="5 6" key="1">
    <citation type="submission" date="2024-06" db="EMBL/GenBank/DDBJ databases">
        <title>Genomic Encyclopedia of Type Strains, Phase IV (KMG-IV): sequencing the most valuable type-strain genomes for metagenomic binning, comparative biology and taxonomic classification.</title>
        <authorList>
            <person name="Goeker M."/>
        </authorList>
    </citation>
    <scope>NUCLEOTIDE SEQUENCE [LARGE SCALE GENOMIC DNA]</scope>
    <source>
        <strain evidence="5 6">DSM 21460</strain>
    </source>
</reference>
<organism evidence="5 6">
    <name type="scientific">Peptoniphilus olsenii</name>
    <dbReference type="NCBI Taxonomy" id="411570"/>
    <lineage>
        <taxon>Bacteria</taxon>
        <taxon>Bacillati</taxon>
        <taxon>Bacillota</taxon>
        <taxon>Tissierellia</taxon>
        <taxon>Tissierellales</taxon>
        <taxon>Peptoniphilaceae</taxon>
        <taxon>Peptoniphilus</taxon>
    </lineage>
</organism>
<dbReference type="PANTHER" id="PTHR43537">
    <property type="entry name" value="TRANSCRIPTIONAL REGULATOR, GNTR FAMILY"/>
    <property type="match status" value="1"/>
</dbReference>
<proteinExistence type="predicted"/>
<dbReference type="InterPro" id="IPR000524">
    <property type="entry name" value="Tscrpt_reg_HTH_GntR"/>
</dbReference>
<gene>
    <name evidence="5" type="ORF">ABID14_001163</name>
</gene>
<keyword evidence="2 5" id="KW-0238">DNA-binding</keyword>
<dbReference type="RefSeq" id="WP_354368075.1">
    <property type="nucleotide sequence ID" value="NZ_JBEPMA010000005.1"/>
</dbReference>
<dbReference type="GO" id="GO:0003677">
    <property type="term" value="F:DNA binding"/>
    <property type="evidence" value="ECO:0007669"/>
    <property type="project" value="UniProtKB-KW"/>
</dbReference>
<dbReference type="EMBL" id="JBEPMA010000005">
    <property type="protein sequence ID" value="MET3617532.1"/>
    <property type="molecule type" value="Genomic_DNA"/>
</dbReference>
<dbReference type="SUPFAM" id="SSF46785">
    <property type="entry name" value="Winged helix' DNA-binding domain"/>
    <property type="match status" value="1"/>
</dbReference>
<name>A0ABV2J9T0_9FIRM</name>
<dbReference type="InterPro" id="IPR011711">
    <property type="entry name" value="GntR_C"/>
</dbReference>
<feature type="domain" description="HTH gntR-type" evidence="4">
    <location>
        <begin position="6"/>
        <end position="73"/>
    </location>
</feature>
<accession>A0ABV2J9T0</accession>
<dbReference type="InterPro" id="IPR008920">
    <property type="entry name" value="TF_FadR/GntR_C"/>
</dbReference>
<dbReference type="PROSITE" id="PS50949">
    <property type="entry name" value="HTH_GNTR"/>
    <property type="match status" value="1"/>
</dbReference>
<dbReference type="Proteomes" id="UP001549162">
    <property type="component" value="Unassembled WGS sequence"/>
</dbReference>
<keyword evidence="3" id="KW-0804">Transcription</keyword>
<dbReference type="CDD" id="cd07377">
    <property type="entry name" value="WHTH_GntR"/>
    <property type="match status" value="1"/>
</dbReference>
<dbReference type="Gene3D" id="1.20.120.530">
    <property type="entry name" value="GntR ligand-binding domain-like"/>
    <property type="match status" value="1"/>
</dbReference>
<evidence type="ECO:0000313" key="6">
    <source>
        <dbReference type="Proteomes" id="UP001549162"/>
    </source>
</evidence>
<keyword evidence="6" id="KW-1185">Reference proteome</keyword>
<dbReference type="Gene3D" id="1.10.10.10">
    <property type="entry name" value="Winged helix-like DNA-binding domain superfamily/Winged helix DNA-binding domain"/>
    <property type="match status" value="1"/>
</dbReference>
<dbReference type="InterPro" id="IPR036390">
    <property type="entry name" value="WH_DNA-bd_sf"/>
</dbReference>
<evidence type="ECO:0000259" key="4">
    <source>
        <dbReference type="PROSITE" id="PS50949"/>
    </source>
</evidence>
<evidence type="ECO:0000256" key="1">
    <source>
        <dbReference type="ARBA" id="ARBA00023015"/>
    </source>
</evidence>
<protein>
    <submittedName>
        <fullName evidence="5">DNA-binding GntR family transcriptional regulator</fullName>
    </submittedName>
</protein>
<dbReference type="Pfam" id="PF00392">
    <property type="entry name" value="GntR"/>
    <property type="match status" value="1"/>
</dbReference>
<comment type="caution">
    <text evidence="5">The sequence shown here is derived from an EMBL/GenBank/DDBJ whole genome shotgun (WGS) entry which is preliminary data.</text>
</comment>
<dbReference type="SMART" id="SM00345">
    <property type="entry name" value="HTH_GNTR"/>
    <property type="match status" value="1"/>
</dbReference>
<evidence type="ECO:0000256" key="3">
    <source>
        <dbReference type="ARBA" id="ARBA00023163"/>
    </source>
</evidence>
<dbReference type="InterPro" id="IPR036388">
    <property type="entry name" value="WH-like_DNA-bd_sf"/>
</dbReference>
<dbReference type="Pfam" id="PF07729">
    <property type="entry name" value="FCD"/>
    <property type="match status" value="1"/>
</dbReference>
<keyword evidence="1" id="KW-0805">Transcription regulation</keyword>
<dbReference type="PANTHER" id="PTHR43537:SF24">
    <property type="entry name" value="GLUCONATE OPERON TRANSCRIPTIONAL REPRESSOR"/>
    <property type="match status" value="1"/>
</dbReference>